<sequence>MIDSHGPLARIMERVPPPAEVVHGSGDWGAAERALGTPLPEDFKRVVEAYGRGDFWGGCACARPSVTTTPSGCRRTSSRTSVHCGRTSPSAIRTLFSRNPAGYLPGR</sequence>
<evidence type="ECO:0000313" key="3">
    <source>
        <dbReference type="Proteomes" id="UP000429552"/>
    </source>
</evidence>
<comment type="caution">
    <text evidence="2">The sequence shown here is derived from an EMBL/GenBank/DDBJ whole genome shotgun (WGS) entry which is preliminary data.</text>
</comment>
<protein>
    <recommendedName>
        <fullName evidence="4">Knr4/Smi1-like domain-containing protein</fullName>
    </recommendedName>
</protein>
<evidence type="ECO:0008006" key="4">
    <source>
        <dbReference type="Google" id="ProtNLM"/>
    </source>
</evidence>
<gene>
    <name evidence="2" type="ORF">Sliba_12650</name>
</gene>
<reference evidence="2 3" key="1">
    <citation type="submission" date="2019-12" db="EMBL/GenBank/DDBJ databases">
        <title>Whole genome shotgun sequence of Streptomyces libani subsp. libani NBRC 13452.</title>
        <authorList>
            <person name="Ichikawa N."/>
            <person name="Kimura A."/>
            <person name="Kitahashi Y."/>
            <person name="Komaki H."/>
            <person name="Tamura T."/>
        </authorList>
    </citation>
    <scope>NUCLEOTIDE SEQUENCE [LARGE SCALE GENOMIC DNA]</scope>
    <source>
        <strain evidence="2 3">NBRC 13452</strain>
    </source>
</reference>
<evidence type="ECO:0000256" key="1">
    <source>
        <dbReference type="SAM" id="MobiDB-lite"/>
    </source>
</evidence>
<proteinExistence type="predicted"/>
<evidence type="ECO:0000313" key="2">
    <source>
        <dbReference type="EMBL" id="GFE20812.1"/>
    </source>
</evidence>
<name>A0A640TCS0_STRNI</name>
<dbReference type="EMBL" id="BLIP01000001">
    <property type="protein sequence ID" value="GFE20812.1"/>
    <property type="molecule type" value="Genomic_DNA"/>
</dbReference>
<dbReference type="AlphaFoldDB" id="A0A640TCS0"/>
<accession>A0A640TCS0</accession>
<dbReference type="Proteomes" id="UP000429552">
    <property type="component" value="Unassembled WGS sequence"/>
</dbReference>
<feature type="region of interest" description="Disordered" evidence="1">
    <location>
        <begin position="67"/>
        <end position="86"/>
    </location>
</feature>
<organism evidence="2 3">
    <name type="scientific">Streptomyces nigrescens</name>
    <dbReference type="NCBI Taxonomy" id="1920"/>
    <lineage>
        <taxon>Bacteria</taxon>
        <taxon>Bacillati</taxon>
        <taxon>Actinomycetota</taxon>
        <taxon>Actinomycetes</taxon>
        <taxon>Kitasatosporales</taxon>
        <taxon>Streptomycetaceae</taxon>
        <taxon>Streptomyces</taxon>
    </lineage>
</organism>